<reference evidence="2" key="2">
    <citation type="submission" date="2025-08" db="UniProtKB">
        <authorList>
            <consortium name="RefSeq"/>
        </authorList>
    </citation>
    <scope>IDENTIFICATION</scope>
    <source>
        <tissue evidence="2">Leaf</tissue>
    </source>
</reference>
<evidence type="ECO:0000313" key="1">
    <source>
        <dbReference type="Proteomes" id="UP000790787"/>
    </source>
</evidence>
<protein>
    <submittedName>
        <fullName evidence="2">Magnesium transporter MRS2-5</fullName>
    </submittedName>
</protein>
<evidence type="ECO:0000313" key="2">
    <source>
        <dbReference type="RefSeq" id="XP_075103396.1"/>
    </source>
</evidence>
<proteinExistence type="predicted"/>
<dbReference type="Proteomes" id="UP000790787">
    <property type="component" value="Chromosome 24"/>
</dbReference>
<reference evidence="1" key="1">
    <citation type="journal article" date="2014" name="Nat. Commun.">
        <title>The tobacco genome sequence and its comparison with those of tomato and potato.</title>
        <authorList>
            <person name="Sierro N."/>
            <person name="Battey J.N."/>
            <person name="Ouadi S."/>
            <person name="Bakaher N."/>
            <person name="Bovet L."/>
            <person name="Willig A."/>
            <person name="Goepfert S."/>
            <person name="Peitsch M.C."/>
            <person name="Ivanov N.V."/>
        </authorList>
    </citation>
    <scope>NUCLEOTIDE SEQUENCE [LARGE SCALE GENOMIC DNA]</scope>
</reference>
<name>A0AC58U1P7_TOBAC</name>
<organism evidence="1 2">
    <name type="scientific">Nicotiana tabacum</name>
    <name type="common">Common tobacco</name>
    <dbReference type="NCBI Taxonomy" id="4097"/>
    <lineage>
        <taxon>Eukaryota</taxon>
        <taxon>Viridiplantae</taxon>
        <taxon>Streptophyta</taxon>
        <taxon>Embryophyta</taxon>
        <taxon>Tracheophyta</taxon>
        <taxon>Spermatophyta</taxon>
        <taxon>Magnoliopsida</taxon>
        <taxon>eudicotyledons</taxon>
        <taxon>Gunneridae</taxon>
        <taxon>Pentapetalae</taxon>
        <taxon>asterids</taxon>
        <taxon>lamiids</taxon>
        <taxon>Solanales</taxon>
        <taxon>Solanaceae</taxon>
        <taxon>Nicotianoideae</taxon>
        <taxon>Nicotianeae</taxon>
        <taxon>Nicotiana</taxon>
    </lineage>
</organism>
<gene>
    <name evidence="2" type="primary">LOC107822618</name>
</gene>
<keyword evidence="1" id="KW-1185">Reference proteome</keyword>
<dbReference type="RefSeq" id="XP_075103396.1">
    <property type="nucleotide sequence ID" value="XM_075247295.1"/>
</dbReference>
<sequence length="418" mass="47107">MAEENGQFVFTDFQESTSARFNTDVQANNNFHGSGLPGLKRRGQGHGSRSWIKIDELGNSKILELDKATVMRHCALPARDLRLLDPKFIYPSTILGREQAIVVNLEQIRCVITADEVILMNSLDGCVLQYESELCKRLQTNKDQPDGLPFEFRALELALELTCLSLDAQVKELELEIYPVLDELASSINTLNLERVRRLKGQLLALTQRVQKVCDEIEHLMDDDGDMAEMYLTEKKQRKEDFLNNDLYDQPDIFGKNRGAARSAPVSPLSSTTGVQKLQRAFSNVSSSKHGSFSASSNGQENIDQLEMLLEAYFVVIDSTLNKLLSLKEYIDDTEDLINIKLGTVQNQLIQFELLLTAATFVAAIFAMVTGIFGMNLKTTVFNDPDGFNWVLIITGIFCLVLYIAFLIYFKHKKLFPL</sequence>
<accession>A0AC58U1P7</accession>